<evidence type="ECO:0000313" key="3">
    <source>
        <dbReference type="Proteomes" id="UP001652445"/>
    </source>
</evidence>
<comment type="caution">
    <text evidence="2">The sequence shown here is derived from an EMBL/GenBank/DDBJ whole genome shotgun (WGS) entry which is preliminary data.</text>
</comment>
<dbReference type="Pfam" id="PF03704">
    <property type="entry name" value="BTAD"/>
    <property type="match status" value="1"/>
</dbReference>
<dbReference type="SMART" id="SM01043">
    <property type="entry name" value="BTAD"/>
    <property type="match status" value="1"/>
</dbReference>
<organism evidence="2 3">
    <name type="scientific">Paenibacillus baimaensis</name>
    <dbReference type="NCBI Taxonomy" id="2982185"/>
    <lineage>
        <taxon>Bacteria</taxon>
        <taxon>Bacillati</taxon>
        <taxon>Bacillota</taxon>
        <taxon>Bacilli</taxon>
        <taxon>Bacillales</taxon>
        <taxon>Paenibacillaceae</taxon>
        <taxon>Paenibacillus</taxon>
    </lineage>
</organism>
<dbReference type="Proteomes" id="UP001652445">
    <property type="component" value="Unassembled WGS sequence"/>
</dbReference>
<dbReference type="InterPro" id="IPR005158">
    <property type="entry name" value="BTAD"/>
</dbReference>
<reference evidence="2 3" key="1">
    <citation type="submission" date="2022-09" db="EMBL/GenBank/DDBJ databases">
        <authorList>
            <person name="Han X.L."/>
            <person name="Wang Q."/>
            <person name="Lu T."/>
        </authorList>
    </citation>
    <scope>NUCLEOTIDE SEQUENCE [LARGE SCALE GENOMIC DNA]</scope>
    <source>
        <strain evidence="2 3">WQ 127069</strain>
    </source>
</reference>
<proteinExistence type="predicted"/>
<dbReference type="InterPro" id="IPR051677">
    <property type="entry name" value="AfsR-DnrI-RedD_regulator"/>
</dbReference>
<dbReference type="InterPro" id="IPR036388">
    <property type="entry name" value="WH-like_DNA-bd_sf"/>
</dbReference>
<accession>A0ABT2UE28</accession>
<dbReference type="PANTHER" id="PTHR35807:SF2">
    <property type="entry name" value="TRANSCRIPTIONAL ACTIVATOR DOMAIN"/>
    <property type="match status" value="1"/>
</dbReference>
<dbReference type="InterPro" id="IPR011990">
    <property type="entry name" value="TPR-like_helical_dom_sf"/>
</dbReference>
<evidence type="ECO:0000313" key="2">
    <source>
        <dbReference type="EMBL" id="MCU6792900.1"/>
    </source>
</evidence>
<dbReference type="EMBL" id="JAOQIO010000036">
    <property type="protein sequence ID" value="MCU6792900.1"/>
    <property type="molecule type" value="Genomic_DNA"/>
</dbReference>
<name>A0ABT2UE28_9BACL</name>
<dbReference type="Gene3D" id="1.10.10.10">
    <property type="entry name" value="Winged helix-like DNA-binding domain superfamily/Winged helix DNA-binding domain"/>
    <property type="match status" value="1"/>
</dbReference>
<keyword evidence="3" id="KW-1185">Reference proteome</keyword>
<feature type="domain" description="Bacterial transcriptional activator" evidence="1">
    <location>
        <begin position="447"/>
        <end position="583"/>
    </location>
</feature>
<gene>
    <name evidence="2" type="ORF">OB236_12300</name>
</gene>
<dbReference type="SUPFAM" id="SSF48452">
    <property type="entry name" value="TPR-like"/>
    <property type="match status" value="2"/>
</dbReference>
<dbReference type="Gene3D" id="1.25.40.10">
    <property type="entry name" value="Tetratricopeptide repeat domain"/>
    <property type="match status" value="2"/>
</dbReference>
<sequence>MTQLINEQRYEETVWSMERILMDGGSVSLELVDQLPNTWICKSALLLQLQGEHCAYKGELAEAYALLKQAVQGFARMGLQLMMLDSMAQLAAVCLRIGEWQDAQTLLKFLHMEWERKESFVGGKVLHVLARGSYLIDTLKGEDSAYKEAEALFIQAGANLCCMQLYADRLLDPISDVSELELERIGINAEQKSRLDPTLYTWGQFIKGLIHSRREQWEQAITAFSTVKSDELSYEYAALYWIRRMEAELLIEREIDDTLWNQLNRLETALSSDMPIQLQVCGIRYLQAKSRGSRIDADRLHIKLQAWLELVNNSSYSAWIAQWERRWESRLRVQNVTKPNTDRSWNISCFGTLTFINADIEVKNVKWKRKKALELFVYLLIQPDLSAPKERAMEVLLQQVDADKMNNQLYVIIHQLKQTLKQELRMESAIVIKDGTLSFNKQLLGQVDLVNYHNLTRMGDQAWGTDYELAVDFYNQAKQLYGDLIPELHYVDWLEVYRESLVDKQVGILRKMALYYSTQDKRELAEVYYGQWIEIRPLEEEGYQAFVEFLISTGRESEARRWYGKWEQVCRKELGWVPFSEMSKMVYGGSSTGVVEDETN</sequence>
<dbReference type="PANTHER" id="PTHR35807">
    <property type="entry name" value="TRANSCRIPTIONAL REGULATOR REDD-RELATED"/>
    <property type="match status" value="1"/>
</dbReference>
<protein>
    <recommendedName>
        <fullName evidence="1">Bacterial transcriptional activator domain-containing protein</fullName>
    </recommendedName>
</protein>
<evidence type="ECO:0000259" key="1">
    <source>
        <dbReference type="SMART" id="SM01043"/>
    </source>
</evidence>